<dbReference type="InterPro" id="IPR051947">
    <property type="entry name" value="Sentrin-specific_protease"/>
</dbReference>
<keyword evidence="4" id="KW-0833">Ubl conjugation pathway</keyword>
<evidence type="ECO:0000256" key="6">
    <source>
        <dbReference type="SAM" id="MobiDB-lite"/>
    </source>
</evidence>
<dbReference type="GO" id="GO:0006508">
    <property type="term" value="P:proteolysis"/>
    <property type="evidence" value="ECO:0007669"/>
    <property type="project" value="UniProtKB-KW"/>
</dbReference>
<organism evidence="8 9">
    <name type="scientific">Geotrichum candidum</name>
    <name type="common">Oospora lactis</name>
    <name type="synonym">Dipodascus geotrichum</name>
    <dbReference type="NCBI Taxonomy" id="1173061"/>
    <lineage>
        <taxon>Eukaryota</taxon>
        <taxon>Fungi</taxon>
        <taxon>Dikarya</taxon>
        <taxon>Ascomycota</taxon>
        <taxon>Saccharomycotina</taxon>
        <taxon>Dipodascomycetes</taxon>
        <taxon>Dipodascales</taxon>
        <taxon>Dipodascaceae</taxon>
        <taxon>Geotrichum</taxon>
    </lineage>
</organism>
<dbReference type="OrthoDB" id="442460at2759"/>
<feature type="region of interest" description="Disordered" evidence="6">
    <location>
        <begin position="708"/>
        <end position="742"/>
    </location>
</feature>
<feature type="domain" description="Ubiquitin-like protease family profile" evidence="7">
    <location>
        <begin position="388"/>
        <end position="582"/>
    </location>
</feature>
<dbReference type="SUPFAM" id="SSF54001">
    <property type="entry name" value="Cysteine proteinases"/>
    <property type="match status" value="1"/>
</dbReference>
<keyword evidence="5" id="KW-0378">Hydrolase</keyword>
<reference evidence="8" key="1">
    <citation type="submission" date="2014-03" db="EMBL/GenBank/DDBJ databases">
        <authorList>
            <person name="Casaregola S."/>
        </authorList>
    </citation>
    <scope>NUCLEOTIDE SEQUENCE [LARGE SCALE GENOMIC DNA]</scope>
    <source>
        <strain evidence="8">CLIB 918</strain>
    </source>
</reference>
<evidence type="ECO:0000256" key="5">
    <source>
        <dbReference type="ARBA" id="ARBA00022801"/>
    </source>
</evidence>
<evidence type="ECO:0000259" key="7">
    <source>
        <dbReference type="PROSITE" id="PS50600"/>
    </source>
</evidence>
<dbReference type="Gene3D" id="1.10.418.20">
    <property type="match status" value="1"/>
</dbReference>
<feature type="region of interest" description="Disordered" evidence="6">
    <location>
        <begin position="1"/>
        <end position="44"/>
    </location>
</feature>
<dbReference type="GO" id="GO:0070139">
    <property type="term" value="F:SUMO-specific endopeptidase activity"/>
    <property type="evidence" value="ECO:0007669"/>
    <property type="project" value="TreeGrafter"/>
</dbReference>
<evidence type="ECO:0000313" key="8">
    <source>
        <dbReference type="EMBL" id="CDO53463.1"/>
    </source>
</evidence>
<dbReference type="STRING" id="1173061.A0A0J9X8E3"/>
<feature type="compositionally biased region" description="Basic and acidic residues" evidence="6">
    <location>
        <begin position="731"/>
        <end position="742"/>
    </location>
</feature>
<keyword evidence="3" id="KW-0645">Protease</keyword>
<evidence type="ECO:0000256" key="2">
    <source>
        <dbReference type="ARBA" id="ARBA00022553"/>
    </source>
</evidence>
<feature type="compositionally biased region" description="Basic and acidic residues" evidence="6">
    <location>
        <begin position="295"/>
        <end position="308"/>
    </location>
</feature>
<gene>
    <name evidence="8" type="ORF">BN980_GECA05s02111g</name>
</gene>
<comment type="caution">
    <text evidence="8">The sequence shown here is derived from an EMBL/GenBank/DDBJ whole genome shotgun (WGS) entry which is preliminary data.</text>
</comment>
<keyword evidence="9" id="KW-1185">Reference proteome</keyword>
<dbReference type="GO" id="GO:0005737">
    <property type="term" value="C:cytoplasm"/>
    <property type="evidence" value="ECO:0007669"/>
    <property type="project" value="TreeGrafter"/>
</dbReference>
<dbReference type="Pfam" id="PF02902">
    <property type="entry name" value="Peptidase_C48"/>
    <property type="match status" value="1"/>
</dbReference>
<evidence type="ECO:0000256" key="4">
    <source>
        <dbReference type="ARBA" id="ARBA00022786"/>
    </source>
</evidence>
<dbReference type="Proteomes" id="UP000242525">
    <property type="component" value="Unassembled WGS sequence"/>
</dbReference>
<comment type="similarity">
    <text evidence="1">Belongs to the peptidase C48 family.</text>
</comment>
<feature type="region of interest" description="Disordered" evidence="6">
    <location>
        <begin position="243"/>
        <end position="327"/>
    </location>
</feature>
<keyword evidence="2" id="KW-0597">Phosphoprotein</keyword>
<feature type="compositionally biased region" description="Basic and acidic residues" evidence="6">
    <location>
        <begin position="317"/>
        <end position="327"/>
    </location>
</feature>
<dbReference type="PROSITE" id="PS50600">
    <property type="entry name" value="ULP_PROTEASE"/>
    <property type="match status" value="1"/>
</dbReference>
<evidence type="ECO:0000313" key="9">
    <source>
        <dbReference type="Proteomes" id="UP000242525"/>
    </source>
</evidence>
<evidence type="ECO:0000256" key="1">
    <source>
        <dbReference type="ARBA" id="ARBA00005234"/>
    </source>
</evidence>
<accession>A0A0J9X8E3</accession>
<dbReference type="EMBL" id="CCBN010000005">
    <property type="protein sequence ID" value="CDO53463.1"/>
    <property type="molecule type" value="Genomic_DNA"/>
</dbReference>
<sequence length="794" mass="90617">MNHHDKPGNSRLKPTSTFSSIQRRRQKPSVGQYRSRNDLSSNLSHFEKPPALKIEKSLFAPQRPMFEKSYLRSFHSTVMKAVQSNEHSLERPVKRHKPQPLVTNNLNMLNSNRWHDPAVVYESYVEVVTSYRFGEVRGAKLVLSAEWDMATKSYKRDALVWSLMYHNIRLCMIYDHLIEDITFPPGTPLTLILGLKYDVALQIPEKGTYNTKEIALTFSENIFPTIKQYLSTYYQADNKALESSAMSNDQSPPKRKVSSSSQVSRDSAKSQKLINRPDASPIQTIPFGQRLSIPNEKKPSIQPRRDPNHTNNPHNIYSRETKSPNLRIDPRDITHKKVIKVKQVPDPAINFQQASTSKRFEKFSAPSKSTALAFDSPFSFVFKDLKTLDITPDDFRKLDSGNFLNDTLINFFLKYFHQATVHPNKALADSIYLFNSFFYTKLLGGYNAVKKWTSKVDLFKYPFVFVPINLKAHWHLVLVYNLPVLLRDPIHRLSNEEALSDKLRAHSRTDDCVLFLLNSTGGSNEDNQEVVKNLKDYIVKEARDKLNVDVDRKRIVMKETHVPQQNNYCDCGVFLIHYVHMFMSDANKALNLMFSTSNIEDHIYNTIWKPHALAAKRENLKRRLVNFRIENKKFQASLPTVTSFDEGDVEAQEITVSGPNIRKPSVSEITHINVDEAKEDGLNGAIKKLDLSIQGSDDDLVDFEESAEPEFKAAKSTNSKKRKPSLGAEGDSNREMKFGSRVRADSVESVESVIDDNSTNYKTRAALKRSARFVTSASADADDREVVIVDETLD</sequence>
<dbReference type="Gene3D" id="3.30.310.130">
    <property type="entry name" value="Ubiquitin-related"/>
    <property type="match status" value="1"/>
</dbReference>
<dbReference type="InterPro" id="IPR003653">
    <property type="entry name" value="Peptidase_C48_C"/>
</dbReference>
<dbReference type="InterPro" id="IPR038765">
    <property type="entry name" value="Papain-like_cys_pep_sf"/>
</dbReference>
<name>A0A0J9X8E3_GEOCN</name>
<dbReference type="GO" id="GO:0005634">
    <property type="term" value="C:nucleus"/>
    <property type="evidence" value="ECO:0007669"/>
    <property type="project" value="TreeGrafter"/>
</dbReference>
<feature type="compositionally biased region" description="Polar residues" evidence="6">
    <location>
        <begin position="32"/>
        <end position="44"/>
    </location>
</feature>
<evidence type="ECO:0000256" key="3">
    <source>
        <dbReference type="ARBA" id="ARBA00022670"/>
    </source>
</evidence>
<proteinExistence type="inferred from homology"/>
<dbReference type="GO" id="GO:0016926">
    <property type="term" value="P:protein desumoylation"/>
    <property type="evidence" value="ECO:0007669"/>
    <property type="project" value="TreeGrafter"/>
</dbReference>
<dbReference type="PANTHER" id="PTHR46896">
    <property type="entry name" value="SENTRIN-SPECIFIC PROTEASE"/>
    <property type="match status" value="1"/>
</dbReference>
<feature type="compositionally biased region" description="Polar residues" evidence="6">
    <location>
        <begin position="12"/>
        <end position="21"/>
    </location>
</feature>
<dbReference type="PANTHER" id="PTHR46896:SF3">
    <property type="entry name" value="FI06413P-RELATED"/>
    <property type="match status" value="1"/>
</dbReference>
<dbReference type="AlphaFoldDB" id="A0A0J9X8E3"/>
<protein>
    <submittedName>
        <fullName evidence="8">Similar to Saccharomyces cerevisiae YIL031W ULP2 Peptidase that deconjugates Smt3/SUMO-1 peptides from proteins</fullName>
    </submittedName>
</protein>